<evidence type="ECO:0000256" key="7">
    <source>
        <dbReference type="SAM" id="Coils"/>
    </source>
</evidence>
<keyword evidence="6" id="KW-0234">DNA repair</keyword>
<dbReference type="SUPFAM" id="SSF52980">
    <property type="entry name" value="Restriction endonuclease-like"/>
    <property type="match status" value="1"/>
</dbReference>
<keyword evidence="6" id="KW-0233">DNA recombination</keyword>
<comment type="cofactor">
    <cofactor evidence="6">
        <name>Mg(2+)</name>
        <dbReference type="ChEBI" id="CHEBI:18420"/>
    </cofactor>
</comment>
<dbReference type="Gene3D" id="1.10.10.10">
    <property type="entry name" value="Winged helix-like DNA-binding domain superfamily/Winged helix DNA-binding domain"/>
    <property type="match status" value="1"/>
</dbReference>
<dbReference type="AlphaFoldDB" id="A0ABD3PX68"/>
<evidence type="ECO:0000256" key="1">
    <source>
        <dbReference type="ARBA" id="ARBA00022723"/>
    </source>
</evidence>
<dbReference type="SMART" id="SM00547">
    <property type="entry name" value="ZnF_RBZ"/>
    <property type="match status" value="2"/>
</dbReference>
<keyword evidence="1 6" id="KW-0479">Metal-binding</keyword>
<dbReference type="Gene3D" id="3.40.50.10130">
    <property type="match status" value="1"/>
</dbReference>
<feature type="region of interest" description="Disordered" evidence="8">
    <location>
        <begin position="291"/>
        <end position="323"/>
    </location>
</feature>
<gene>
    <name evidence="10" type="ORF">HJC23_005567</name>
</gene>
<feature type="domain" description="RanBP2-type" evidence="9">
    <location>
        <begin position="1028"/>
        <end position="1058"/>
    </location>
</feature>
<feature type="compositionally biased region" description="Basic residues" evidence="8">
    <location>
        <begin position="1212"/>
        <end position="1224"/>
    </location>
</feature>
<dbReference type="GO" id="GO:0008821">
    <property type="term" value="F:crossover junction DNA endonuclease activity"/>
    <property type="evidence" value="ECO:0007669"/>
    <property type="project" value="UniProtKB-UniRule"/>
</dbReference>
<dbReference type="Gene3D" id="4.10.1060.10">
    <property type="entry name" value="Zinc finger, RanBP2-type"/>
    <property type="match status" value="1"/>
</dbReference>
<keyword evidence="6" id="KW-0255">Endonuclease</keyword>
<dbReference type="GO" id="GO:0003677">
    <property type="term" value="F:DNA binding"/>
    <property type="evidence" value="ECO:0007669"/>
    <property type="project" value="UniProtKB-UniRule"/>
</dbReference>
<accession>A0ABD3PX68</accession>
<keyword evidence="2 5" id="KW-0863">Zinc-finger</keyword>
<dbReference type="PANTHER" id="PTHR13451:SF0">
    <property type="entry name" value="CROSSOVER JUNCTION ENDONUCLEASE MUS81"/>
    <property type="match status" value="1"/>
</dbReference>
<feature type="region of interest" description="Disordered" evidence="8">
    <location>
        <begin position="1192"/>
        <end position="1224"/>
    </location>
</feature>
<dbReference type="GO" id="GO:0005634">
    <property type="term" value="C:nucleus"/>
    <property type="evidence" value="ECO:0007669"/>
    <property type="project" value="UniProtKB-SubCell"/>
</dbReference>
<dbReference type="CDD" id="cd21036">
    <property type="entry name" value="WH_MUS81"/>
    <property type="match status" value="1"/>
</dbReference>
<feature type="compositionally biased region" description="Polar residues" evidence="8">
    <location>
        <begin position="256"/>
        <end position="272"/>
    </location>
</feature>
<evidence type="ECO:0000256" key="2">
    <source>
        <dbReference type="ARBA" id="ARBA00022771"/>
    </source>
</evidence>
<feature type="compositionally biased region" description="Polar residues" evidence="8">
    <location>
        <begin position="309"/>
        <end position="323"/>
    </location>
</feature>
<feature type="region of interest" description="Disordered" evidence="8">
    <location>
        <begin position="933"/>
        <end position="968"/>
    </location>
</feature>
<dbReference type="Pfam" id="PF02732">
    <property type="entry name" value="ERCC4"/>
    <property type="match status" value="1"/>
</dbReference>
<dbReference type="GO" id="GO:0048476">
    <property type="term" value="C:Holliday junction resolvase complex"/>
    <property type="evidence" value="ECO:0007669"/>
    <property type="project" value="UniProtKB-UniRule"/>
</dbReference>
<organism evidence="10 11">
    <name type="scientific">Cyclotella cryptica</name>
    <dbReference type="NCBI Taxonomy" id="29204"/>
    <lineage>
        <taxon>Eukaryota</taxon>
        <taxon>Sar</taxon>
        <taxon>Stramenopiles</taxon>
        <taxon>Ochrophyta</taxon>
        <taxon>Bacillariophyta</taxon>
        <taxon>Coscinodiscophyceae</taxon>
        <taxon>Thalassiosirophycidae</taxon>
        <taxon>Stephanodiscales</taxon>
        <taxon>Stephanodiscaceae</taxon>
        <taxon>Cyclotella</taxon>
    </lineage>
</organism>
<dbReference type="SMART" id="SM00891">
    <property type="entry name" value="ERCC4"/>
    <property type="match status" value="1"/>
</dbReference>
<dbReference type="EC" id="3.1.22.-" evidence="6"/>
<dbReference type="PROSITE" id="PS50199">
    <property type="entry name" value="ZF_RANBP2_2"/>
    <property type="match status" value="2"/>
</dbReference>
<evidence type="ECO:0000256" key="8">
    <source>
        <dbReference type="SAM" id="MobiDB-lite"/>
    </source>
</evidence>
<dbReference type="GO" id="GO:0000727">
    <property type="term" value="P:double-strand break repair via break-induced replication"/>
    <property type="evidence" value="ECO:0007669"/>
    <property type="project" value="UniProtKB-UniRule"/>
</dbReference>
<dbReference type="Proteomes" id="UP001516023">
    <property type="component" value="Unassembled WGS sequence"/>
</dbReference>
<dbReference type="InterPro" id="IPR047417">
    <property type="entry name" value="WHD_MUS81"/>
</dbReference>
<comment type="subcellular location">
    <subcellularLocation>
        <location evidence="6">Nucleus</location>
    </subcellularLocation>
</comment>
<keyword evidence="11" id="KW-1185">Reference proteome</keyword>
<feature type="coiled-coil region" evidence="7">
    <location>
        <begin position="1149"/>
        <end position="1190"/>
    </location>
</feature>
<sequence>MQIRIRVRPKEGYHYPSRIDELHIDSSARLETIQANYSTQGSTTRLYYGQYELPLNSSVGSHNFDDGAILECCRSPAISAALSACLKDLDAVRKIRSGNRHRQHLMDVLQTPLHIRNDPTHDIWQAASWTDESLKSRTINFATMKAVIQRQDRYQVHDLPQCHDALTLYHALQDHNVWSGGTTQSRGHNKARWNQQAHIFKPQKKNGSGPTTNWILLEAKLLIIEQIKRHFRYDLTSSEDFLEEFVKRDHARHETMGSNTPNRRNATNHSANCTYDDSETYLTHLASSPLRSAALPQQSPRRRKATSIPRLTTNEPTALTAQSPTSKYIPQYASAPFAVLATLHLAMHAKHNQLKGRRLLTLTEDELKRLAQPMCRSNLYDKMRIRGRNAFICMDGLIEKNLVRKEIVRNPETGLEIEKWGLLSDGETMGGFCAEFERAARNVIPKGHVKARASGKSMNVVLCMDTREDVHYLERIKRSCEDENIPFLEKELPAGDYLFLEESLEEIVPLVIERKSWSDLADSCLGKGRANNRLDCVQLSTSAGNTCSGNCQLCKMKRCGCTQILFMIEGERCQAQRHATCTIDDCCSACKLLSERYNVTQTNLEGVLTRLQIEHGCYIHYTKSFNDTVCSLFTIRTLLQRCGSYASQVFERMNGRSSLLFEVYKSNALRRSQIGTDGESLHSNPKSMNEWDVQALMSIVDNSQWDVSTVHLLLGSEESTAPKKKISRASSEPLNKTILLHSDSDDSDVEVVDKLNHQRQPETICLDFDSDDDSILDATLSKHVIQKSDYSVVIIDDAGKVPGKKRNASQISSSGSFLHSQQGTTSSILILHRLGHYETQLGKKLEETWRKTHEHDHRELNGFYDKSLMHLKDSIRASSFPFVHSTTIAAFSLWMQLIMGLQVRFVQGGDAVAGIKQKLTSYESCKGLPISTKDSSTVHLPQTSSSSVVASNTRRSSSQLYSTPTKSNPTVCRIERATHTSSHRVDRIRPSSSSVDDAIRQARLQRFDKSYHSVASISRPLNVDNQLSSSVGWSCQQCTLQNGSSSAECGACGFPRGSLYNNKPQTLPRIESWICQVCASVNSVSHNKCNDCGNQNDTNSEVRPDTSAEVRPDTSAKKRVRCGACGKEGHNRSTATEYNCDAYNDDKEIERREKLRQKKEAAIEQERLKIERLEREGETAEQLHREWLQKTEEMKRNNAQAEEYRNDALKRAKEKMKRLQKRNR</sequence>
<dbReference type="InterPro" id="IPR033309">
    <property type="entry name" value="Mus81"/>
</dbReference>
<feature type="compositionally biased region" description="Basic and acidic residues" evidence="8">
    <location>
        <begin position="1192"/>
        <end position="1211"/>
    </location>
</feature>
<keyword evidence="7" id="KW-0175">Coiled coil</keyword>
<keyword evidence="6" id="KW-0227">DNA damage</keyword>
<evidence type="ECO:0000313" key="10">
    <source>
        <dbReference type="EMBL" id="KAL3792597.1"/>
    </source>
</evidence>
<dbReference type="FunFam" id="3.40.50.10130:FF:000036">
    <property type="entry name" value="Uncharacterized protein"/>
    <property type="match status" value="1"/>
</dbReference>
<dbReference type="InterPro" id="IPR006166">
    <property type="entry name" value="ERCC4_domain"/>
</dbReference>
<evidence type="ECO:0000256" key="5">
    <source>
        <dbReference type="PROSITE-ProRule" id="PRU00322"/>
    </source>
</evidence>
<keyword evidence="4" id="KW-0862">Zinc</keyword>
<reference evidence="10 11" key="1">
    <citation type="journal article" date="2020" name="G3 (Bethesda)">
        <title>Improved Reference Genome for Cyclotella cryptica CCMP332, a Model for Cell Wall Morphogenesis, Salinity Adaptation, and Lipid Production in Diatoms (Bacillariophyta).</title>
        <authorList>
            <person name="Roberts W.R."/>
            <person name="Downey K.M."/>
            <person name="Ruck E.C."/>
            <person name="Traller J.C."/>
            <person name="Alverson A.J."/>
        </authorList>
    </citation>
    <scope>NUCLEOTIDE SEQUENCE [LARGE SCALE GENOMIC DNA]</scope>
    <source>
        <strain evidence="10 11">CCMP332</strain>
    </source>
</reference>
<feature type="domain" description="RanBP2-type" evidence="9">
    <location>
        <begin position="1069"/>
        <end position="1098"/>
    </location>
</feature>
<keyword evidence="6" id="KW-0540">Nuclease</keyword>
<comment type="caution">
    <text evidence="10">The sequence shown here is derived from an EMBL/GenBank/DDBJ whole genome shotgun (WGS) entry which is preliminary data.</text>
</comment>
<evidence type="ECO:0000313" key="11">
    <source>
        <dbReference type="Proteomes" id="UP001516023"/>
    </source>
</evidence>
<keyword evidence="6" id="KW-0460">Magnesium</keyword>
<proteinExistence type="inferred from homology"/>
<comment type="subunit">
    <text evidence="6">Interacts with EME1.</text>
</comment>
<dbReference type="InterPro" id="IPR036388">
    <property type="entry name" value="WH-like_DNA-bd_sf"/>
</dbReference>
<dbReference type="InterPro" id="IPR011335">
    <property type="entry name" value="Restrct_endonuc-II-like"/>
</dbReference>
<dbReference type="PANTHER" id="PTHR13451">
    <property type="entry name" value="CLASS II CROSSOVER JUNCTION ENDONUCLEASE MUS81"/>
    <property type="match status" value="1"/>
</dbReference>
<evidence type="ECO:0000256" key="3">
    <source>
        <dbReference type="ARBA" id="ARBA00022801"/>
    </source>
</evidence>
<dbReference type="PROSITE" id="PS01358">
    <property type="entry name" value="ZF_RANBP2_1"/>
    <property type="match status" value="2"/>
</dbReference>
<keyword evidence="3 6" id="KW-0378">Hydrolase</keyword>
<evidence type="ECO:0000259" key="9">
    <source>
        <dbReference type="PROSITE" id="PS50199"/>
    </source>
</evidence>
<evidence type="ECO:0000256" key="4">
    <source>
        <dbReference type="ARBA" id="ARBA00022833"/>
    </source>
</evidence>
<comment type="function">
    <text evidence="6">Interacts with EME1 to form a DNA structure-specific endonuclease with substrate preference for branched DNA structures with a 5'-end at the branch nick. Typical substrates include 3'-flap structures, D-loops, replication forks and nicked Holliday junctions. May be required in mitosis for the processing of stalled or collapsed replication fork intermediates. May be required in meiosis for the repair of meiosis-specific double strand breaks subsequent to single-end invasion (SEI).</text>
</comment>
<protein>
    <recommendedName>
        <fullName evidence="6">Crossover junction endonuclease MUS81</fullName>
        <ecNumber evidence="6">3.1.22.-</ecNumber>
    </recommendedName>
</protein>
<feature type="region of interest" description="Disordered" evidence="8">
    <location>
        <begin position="252"/>
        <end position="272"/>
    </location>
</feature>
<dbReference type="InterPro" id="IPR001876">
    <property type="entry name" value="Znf_RanBP2"/>
</dbReference>
<evidence type="ECO:0000256" key="6">
    <source>
        <dbReference type="RuleBase" id="RU369042"/>
    </source>
</evidence>
<name>A0ABD3PX68_9STRA</name>
<comment type="similarity">
    <text evidence="6">Belongs to the XPF family.</text>
</comment>
<keyword evidence="6" id="KW-0539">Nucleus</keyword>
<dbReference type="EMBL" id="JABMIG020000100">
    <property type="protein sequence ID" value="KAL3792597.1"/>
    <property type="molecule type" value="Genomic_DNA"/>
</dbReference>
<dbReference type="GO" id="GO:0008270">
    <property type="term" value="F:zinc ion binding"/>
    <property type="evidence" value="ECO:0007669"/>
    <property type="project" value="UniProtKB-KW"/>
</dbReference>
<dbReference type="GO" id="GO:0006308">
    <property type="term" value="P:DNA catabolic process"/>
    <property type="evidence" value="ECO:0007669"/>
    <property type="project" value="UniProtKB-UniRule"/>
</dbReference>